<dbReference type="GO" id="GO:0004719">
    <property type="term" value="F:protein-L-isoaspartate (D-aspartate) O-methyltransferase activity"/>
    <property type="evidence" value="ECO:0007669"/>
    <property type="project" value="UniProtKB-UniRule"/>
</dbReference>
<keyword evidence="4 7" id="KW-0489">Methyltransferase</keyword>
<dbReference type="PANTHER" id="PTHR11579:SF0">
    <property type="entry name" value="PROTEIN-L-ISOASPARTATE(D-ASPARTATE) O-METHYLTRANSFERASE"/>
    <property type="match status" value="1"/>
</dbReference>
<dbReference type="GO" id="GO:0005737">
    <property type="term" value="C:cytoplasm"/>
    <property type="evidence" value="ECO:0007669"/>
    <property type="project" value="UniProtKB-SubCell"/>
</dbReference>
<evidence type="ECO:0000256" key="5">
    <source>
        <dbReference type="ARBA" id="ARBA00022679"/>
    </source>
</evidence>
<comment type="caution">
    <text evidence="8">The sequence shown here is derived from an EMBL/GenBank/DDBJ whole genome shotgun (WGS) entry which is preliminary data.</text>
</comment>
<dbReference type="PANTHER" id="PTHR11579">
    <property type="entry name" value="PROTEIN-L-ISOASPARTATE O-METHYLTRANSFERASE"/>
    <property type="match status" value="1"/>
</dbReference>
<comment type="subcellular location">
    <subcellularLocation>
        <location evidence="1 7">Cytoplasm</location>
    </subcellularLocation>
</comment>
<dbReference type="GO" id="GO:0032259">
    <property type="term" value="P:methylation"/>
    <property type="evidence" value="ECO:0007669"/>
    <property type="project" value="UniProtKB-KW"/>
</dbReference>
<comment type="catalytic activity">
    <reaction evidence="7">
        <text>[protein]-L-isoaspartate + S-adenosyl-L-methionine = [protein]-L-isoaspartate alpha-methyl ester + S-adenosyl-L-homocysteine</text>
        <dbReference type="Rhea" id="RHEA:12705"/>
        <dbReference type="Rhea" id="RHEA-COMP:12143"/>
        <dbReference type="Rhea" id="RHEA-COMP:12144"/>
        <dbReference type="ChEBI" id="CHEBI:57856"/>
        <dbReference type="ChEBI" id="CHEBI:59789"/>
        <dbReference type="ChEBI" id="CHEBI:90596"/>
        <dbReference type="ChEBI" id="CHEBI:90598"/>
        <dbReference type="EC" id="2.1.1.77"/>
    </reaction>
</comment>
<organism evidence="8 9">
    <name type="scientific">Candidatus Woesebacteria bacterium RBG_16_39_8b</name>
    <dbReference type="NCBI Taxonomy" id="1802482"/>
    <lineage>
        <taxon>Bacteria</taxon>
        <taxon>Candidatus Woeseibacteriota</taxon>
    </lineage>
</organism>
<evidence type="ECO:0000313" key="8">
    <source>
        <dbReference type="EMBL" id="OGM11839.1"/>
    </source>
</evidence>
<evidence type="ECO:0000256" key="4">
    <source>
        <dbReference type="ARBA" id="ARBA00022603"/>
    </source>
</evidence>
<proteinExistence type="inferred from homology"/>
<accession>A0A1F7XAN2</accession>
<name>A0A1F7XAN2_9BACT</name>
<keyword evidence="6 7" id="KW-0949">S-adenosyl-L-methionine</keyword>
<dbReference type="CDD" id="cd02440">
    <property type="entry name" value="AdoMet_MTases"/>
    <property type="match status" value="1"/>
</dbReference>
<keyword evidence="5 7" id="KW-0808">Transferase</keyword>
<evidence type="ECO:0000256" key="7">
    <source>
        <dbReference type="HAMAP-Rule" id="MF_00090"/>
    </source>
</evidence>
<evidence type="ECO:0000256" key="2">
    <source>
        <dbReference type="ARBA" id="ARBA00005369"/>
    </source>
</evidence>
<reference evidence="8 9" key="1">
    <citation type="journal article" date="2016" name="Nat. Commun.">
        <title>Thousands of microbial genomes shed light on interconnected biogeochemical processes in an aquifer system.</title>
        <authorList>
            <person name="Anantharaman K."/>
            <person name="Brown C.T."/>
            <person name="Hug L.A."/>
            <person name="Sharon I."/>
            <person name="Castelle C.J."/>
            <person name="Probst A.J."/>
            <person name="Thomas B.C."/>
            <person name="Singh A."/>
            <person name="Wilkins M.J."/>
            <person name="Karaoz U."/>
            <person name="Brodie E.L."/>
            <person name="Williams K.H."/>
            <person name="Hubbard S.S."/>
            <person name="Banfield J.F."/>
        </authorList>
    </citation>
    <scope>NUCLEOTIDE SEQUENCE [LARGE SCALE GENOMIC DNA]</scope>
</reference>
<protein>
    <recommendedName>
        <fullName evidence="7">Protein-L-isoaspartate O-methyltransferase</fullName>
        <ecNumber evidence="7">2.1.1.77</ecNumber>
    </recommendedName>
    <alternativeName>
        <fullName evidence="7">L-isoaspartyl protein carboxyl methyltransferase</fullName>
    </alternativeName>
    <alternativeName>
        <fullName evidence="7">Protein L-isoaspartyl methyltransferase</fullName>
    </alternativeName>
    <alternativeName>
        <fullName evidence="7">Protein-beta-aspartate methyltransferase</fullName>
        <shortName evidence="7">PIMT</shortName>
    </alternativeName>
</protein>
<dbReference type="EC" id="2.1.1.77" evidence="7"/>
<dbReference type="NCBIfam" id="NF001453">
    <property type="entry name" value="PRK00312.1"/>
    <property type="match status" value="1"/>
</dbReference>
<sequence length="208" mass="23452">MIKETPTEMVRVIREVYGLESPQVLSSMLKVPREMFVPAKYRHLANSDSAIDIGYGQTISQPYTVAYMTHLLDLKKSDKVLEIGTGSGYQAAVLSILASKVFSVEINSQLAHQARERLKKLGYKNVLVKVGTGEFGWVEHAPFDAILITAQLEKVPDELFDQLNMGGRLVAPIGPRNSQVMTRYTKEKNDIKKEKFENYTFVPFILKN</sequence>
<dbReference type="NCBIfam" id="TIGR00080">
    <property type="entry name" value="pimt"/>
    <property type="match status" value="1"/>
</dbReference>
<dbReference type="HAMAP" id="MF_00090">
    <property type="entry name" value="PIMT"/>
    <property type="match status" value="1"/>
</dbReference>
<dbReference type="SUPFAM" id="SSF53335">
    <property type="entry name" value="S-adenosyl-L-methionine-dependent methyltransferases"/>
    <property type="match status" value="1"/>
</dbReference>
<keyword evidence="3 7" id="KW-0963">Cytoplasm</keyword>
<dbReference type="GO" id="GO:0030091">
    <property type="term" value="P:protein repair"/>
    <property type="evidence" value="ECO:0007669"/>
    <property type="project" value="UniProtKB-UniRule"/>
</dbReference>
<dbReference type="AlphaFoldDB" id="A0A1F7XAN2"/>
<comment type="function">
    <text evidence="7">Catalyzes the methyl esterification of L-isoaspartyl residues in peptides and proteins that result from spontaneous decomposition of normal L-aspartyl and L-asparaginyl residues. It plays a role in the repair and/or degradation of damaged proteins.</text>
</comment>
<dbReference type="Gene3D" id="3.40.50.150">
    <property type="entry name" value="Vaccinia Virus protein VP39"/>
    <property type="match status" value="1"/>
</dbReference>
<feature type="active site" evidence="7">
    <location>
        <position position="60"/>
    </location>
</feature>
<evidence type="ECO:0000256" key="1">
    <source>
        <dbReference type="ARBA" id="ARBA00004496"/>
    </source>
</evidence>
<evidence type="ECO:0000256" key="3">
    <source>
        <dbReference type="ARBA" id="ARBA00022490"/>
    </source>
</evidence>
<gene>
    <name evidence="7" type="primary">pcm</name>
    <name evidence="8" type="ORF">A2V80_03705</name>
</gene>
<dbReference type="EMBL" id="MGFU01000050">
    <property type="protein sequence ID" value="OGM11839.1"/>
    <property type="molecule type" value="Genomic_DNA"/>
</dbReference>
<dbReference type="InterPro" id="IPR029063">
    <property type="entry name" value="SAM-dependent_MTases_sf"/>
</dbReference>
<comment type="similarity">
    <text evidence="2 7">Belongs to the methyltransferase superfamily. L-isoaspartyl/D-aspartyl protein methyltransferase family.</text>
</comment>
<dbReference type="InterPro" id="IPR000682">
    <property type="entry name" value="PCMT"/>
</dbReference>
<evidence type="ECO:0000313" key="9">
    <source>
        <dbReference type="Proteomes" id="UP000179013"/>
    </source>
</evidence>
<dbReference type="FunFam" id="3.40.50.150:FF:000010">
    <property type="entry name" value="Protein-L-isoaspartate O-methyltransferase"/>
    <property type="match status" value="1"/>
</dbReference>
<dbReference type="Pfam" id="PF01135">
    <property type="entry name" value="PCMT"/>
    <property type="match status" value="1"/>
</dbReference>
<evidence type="ECO:0000256" key="6">
    <source>
        <dbReference type="ARBA" id="ARBA00022691"/>
    </source>
</evidence>
<dbReference type="Proteomes" id="UP000179013">
    <property type="component" value="Unassembled WGS sequence"/>
</dbReference>